<evidence type="ECO:0000256" key="7">
    <source>
        <dbReference type="ARBA" id="ARBA00022785"/>
    </source>
</evidence>
<keyword evidence="5 13" id="KW-0808">Transferase</keyword>
<dbReference type="PANTHER" id="PTHR30307">
    <property type="entry name" value="S-ADENOSYLMETHIONINE:TRNA RIBOSYLTRANSFERASE-ISOMERASE"/>
    <property type="match status" value="1"/>
</dbReference>
<comment type="catalytic activity">
    <reaction evidence="8 13">
        <text>7-aminomethyl-7-carbaguanosine(34) in tRNA + S-adenosyl-L-methionine = epoxyqueuosine(34) in tRNA + adenine + L-methionine + 2 H(+)</text>
        <dbReference type="Rhea" id="RHEA:32155"/>
        <dbReference type="Rhea" id="RHEA-COMP:10342"/>
        <dbReference type="Rhea" id="RHEA-COMP:18582"/>
        <dbReference type="ChEBI" id="CHEBI:15378"/>
        <dbReference type="ChEBI" id="CHEBI:16708"/>
        <dbReference type="ChEBI" id="CHEBI:57844"/>
        <dbReference type="ChEBI" id="CHEBI:59789"/>
        <dbReference type="ChEBI" id="CHEBI:82833"/>
        <dbReference type="ChEBI" id="CHEBI:194443"/>
        <dbReference type="EC" id="2.4.99.17"/>
    </reaction>
</comment>
<dbReference type="KEGG" id="afx:JZ786_17260"/>
<comment type="function">
    <text evidence="13">Transfers and isomerizes the ribose moiety from AdoMet to the 7-aminomethyl group of 7-deazaguanine (preQ1-tRNA) to give epoxyqueuosine (oQ-tRNA).</text>
</comment>
<dbReference type="NCBIfam" id="NF001140">
    <property type="entry name" value="PRK00147.1"/>
    <property type="match status" value="1"/>
</dbReference>
<proteinExistence type="inferred from homology"/>
<evidence type="ECO:0000256" key="10">
    <source>
        <dbReference type="ARBA" id="ARBA00066503"/>
    </source>
</evidence>
<dbReference type="HAMAP" id="MF_00113">
    <property type="entry name" value="QueA"/>
    <property type="match status" value="1"/>
</dbReference>
<evidence type="ECO:0000256" key="6">
    <source>
        <dbReference type="ARBA" id="ARBA00022691"/>
    </source>
</evidence>
<reference evidence="14 15" key="1">
    <citation type="submission" date="2021-02" db="EMBL/GenBank/DDBJ databases">
        <title>Alicyclobacillus curvatus sp. nov. and Alicyclobacillus mengziensis sp. nov., two acidophilic bacteria isolated from acid mine drainage.</title>
        <authorList>
            <person name="Huang Y."/>
        </authorList>
    </citation>
    <scope>NUCLEOTIDE SEQUENCE [LARGE SCALE GENOMIC DNA]</scope>
    <source>
        <strain evidence="14 15">S30H14</strain>
    </source>
</reference>
<dbReference type="Proteomes" id="UP000663505">
    <property type="component" value="Chromosome"/>
</dbReference>
<dbReference type="InterPro" id="IPR003699">
    <property type="entry name" value="QueA"/>
</dbReference>
<name>A0A9X7W3S4_9BACL</name>
<dbReference type="SUPFAM" id="SSF111337">
    <property type="entry name" value="QueA-like"/>
    <property type="match status" value="1"/>
</dbReference>
<comment type="pathway">
    <text evidence="2 13">tRNA modification; tRNA-queuosine biosynthesis.</text>
</comment>
<evidence type="ECO:0000256" key="12">
    <source>
        <dbReference type="ARBA" id="ARBA00076160"/>
    </source>
</evidence>
<dbReference type="GO" id="GO:0005737">
    <property type="term" value="C:cytoplasm"/>
    <property type="evidence" value="ECO:0007669"/>
    <property type="project" value="UniProtKB-SubCell"/>
</dbReference>
<dbReference type="NCBIfam" id="TIGR00113">
    <property type="entry name" value="queA"/>
    <property type="match status" value="1"/>
</dbReference>
<sequence>MSDSLLVTEFDYELPPELIAQHPLPDRDASRLLVVSPNDETMVHGSFRDIGEFLQPGDVLVFNNSKVLPARLYGYKQDTGAKVELLLTKRFGAYEWEAMAKPAKRLKEGSVVLFSHAMDSTGMSKSAGSSGSSIGKAIITGVGPEGLRTVRFELQSSMEEFLHHIGQMPLPPYIHEPLEEPDRYQTVYAKSEGSVAAPTAGLHFTEPLLAQLRAQGVELHFVTLHVGIGTFRPVTADRVEDHHMHSETYLVEKDVAAAINKAKSEGRRVIAVGTTALRTLESAHQNGVLMAGTGDTDIFIYPGYRFQVIDALITNFHLPKSTLLMLVSALMGTELTRRVYAEAVRQRYRFFSFGDAMFITGRRDGAHGTTDSV</sequence>
<dbReference type="GO" id="GO:0051075">
    <property type="term" value="F:S-adenosylmethionine:tRNA ribosyltransferase-isomerase activity"/>
    <property type="evidence" value="ECO:0007669"/>
    <property type="project" value="UniProtKB-EC"/>
</dbReference>
<dbReference type="Pfam" id="PF02547">
    <property type="entry name" value="Queuosine_synth"/>
    <property type="match status" value="1"/>
</dbReference>
<dbReference type="PANTHER" id="PTHR30307:SF0">
    <property type="entry name" value="S-ADENOSYLMETHIONINE:TRNA RIBOSYLTRANSFERASE-ISOMERASE"/>
    <property type="match status" value="1"/>
</dbReference>
<evidence type="ECO:0000256" key="11">
    <source>
        <dbReference type="ARBA" id="ARBA00069325"/>
    </source>
</evidence>
<evidence type="ECO:0000256" key="1">
    <source>
        <dbReference type="ARBA" id="ARBA00004496"/>
    </source>
</evidence>
<keyword evidence="15" id="KW-1185">Reference proteome</keyword>
<dbReference type="AlphaFoldDB" id="A0A9X7W3S4"/>
<dbReference type="GO" id="GO:0008616">
    <property type="term" value="P:tRNA queuosine(34) biosynthetic process"/>
    <property type="evidence" value="ECO:0007669"/>
    <property type="project" value="UniProtKB-UniRule"/>
</dbReference>
<dbReference type="EMBL" id="CP071182">
    <property type="protein sequence ID" value="QSO49942.1"/>
    <property type="molecule type" value="Genomic_DNA"/>
</dbReference>
<evidence type="ECO:0000256" key="3">
    <source>
        <dbReference type="ARBA" id="ARBA00011245"/>
    </source>
</evidence>
<organism evidence="14 15">
    <name type="scientific">Alicyclobacillus mengziensis</name>
    <dbReference type="NCBI Taxonomy" id="2931921"/>
    <lineage>
        <taxon>Bacteria</taxon>
        <taxon>Bacillati</taxon>
        <taxon>Bacillota</taxon>
        <taxon>Bacilli</taxon>
        <taxon>Bacillales</taxon>
        <taxon>Alicyclobacillaceae</taxon>
        <taxon>Alicyclobacillus</taxon>
    </lineage>
</organism>
<dbReference type="Gene3D" id="2.40.10.240">
    <property type="entry name" value="QueA-like"/>
    <property type="match status" value="1"/>
</dbReference>
<keyword evidence="4 13" id="KW-0963">Cytoplasm</keyword>
<keyword evidence="7 13" id="KW-0671">Queuosine biosynthesis</keyword>
<evidence type="ECO:0000313" key="15">
    <source>
        <dbReference type="Proteomes" id="UP000663505"/>
    </source>
</evidence>
<accession>A0A9X7W3S4</accession>
<dbReference type="FunFam" id="3.40.1780.10:FF:000001">
    <property type="entry name" value="S-adenosylmethionine:tRNA ribosyltransferase-isomerase"/>
    <property type="match status" value="1"/>
</dbReference>
<evidence type="ECO:0000256" key="13">
    <source>
        <dbReference type="HAMAP-Rule" id="MF_00113"/>
    </source>
</evidence>
<dbReference type="FunFam" id="2.40.10.240:FF:000002">
    <property type="entry name" value="S-adenosylmethionine:tRNA ribosyltransferase-isomerase"/>
    <property type="match status" value="1"/>
</dbReference>
<keyword evidence="14" id="KW-0328">Glycosyltransferase</keyword>
<evidence type="ECO:0000256" key="9">
    <source>
        <dbReference type="ARBA" id="ARBA00061210"/>
    </source>
</evidence>
<keyword evidence="6 13" id="KW-0949">S-adenosyl-L-methionine</keyword>
<evidence type="ECO:0000256" key="4">
    <source>
        <dbReference type="ARBA" id="ARBA00022490"/>
    </source>
</evidence>
<gene>
    <name evidence="13 14" type="primary">queA</name>
    <name evidence="14" type="ORF">JZ786_17260</name>
</gene>
<evidence type="ECO:0000313" key="14">
    <source>
        <dbReference type="EMBL" id="QSO49942.1"/>
    </source>
</evidence>
<protein>
    <recommendedName>
        <fullName evidence="11 13">S-adenosylmethionine:tRNA ribosyltransferase-isomerase</fullName>
        <ecNumber evidence="10 13">2.4.99.17</ecNumber>
    </recommendedName>
    <alternativeName>
        <fullName evidence="12 13">Queuosine biosynthesis protein QueA</fullName>
    </alternativeName>
</protein>
<dbReference type="InterPro" id="IPR042118">
    <property type="entry name" value="QueA_dom1"/>
</dbReference>
<dbReference type="InterPro" id="IPR042119">
    <property type="entry name" value="QueA_dom2"/>
</dbReference>
<dbReference type="InterPro" id="IPR036100">
    <property type="entry name" value="QueA_sf"/>
</dbReference>
<evidence type="ECO:0000256" key="2">
    <source>
        <dbReference type="ARBA" id="ARBA00004691"/>
    </source>
</evidence>
<comment type="subcellular location">
    <subcellularLocation>
        <location evidence="1 13">Cytoplasm</location>
    </subcellularLocation>
</comment>
<evidence type="ECO:0000256" key="5">
    <source>
        <dbReference type="ARBA" id="ARBA00022679"/>
    </source>
</evidence>
<comment type="similarity">
    <text evidence="9 13">Belongs to the QueA family.</text>
</comment>
<comment type="subunit">
    <text evidence="3 13">Monomer.</text>
</comment>
<evidence type="ECO:0000256" key="8">
    <source>
        <dbReference type="ARBA" id="ARBA00052751"/>
    </source>
</evidence>
<dbReference type="Gene3D" id="3.40.1780.10">
    <property type="entry name" value="QueA-like"/>
    <property type="match status" value="1"/>
</dbReference>
<dbReference type="EC" id="2.4.99.17" evidence="10 13"/>